<evidence type="ECO:0000313" key="2">
    <source>
        <dbReference type="EMBL" id="KAG7099963.1"/>
    </source>
</evidence>
<dbReference type="PANTHER" id="PTHR38926:SF2">
    <property type="entry name" value="F-BOX_LRR-REPEAT PROTEIN 21-RELATED"/>
    <property type="match status" value="1"/>
</dbReference>
<name>A0A9P7V478_9AGAR</name>
<comment type="caution">
    <text evidence="2">The sequence shown here is derived from an EMBL/GenBank/DDBJ whole genome shotgun (WGS) entry which is preliminary data.</text>
</comment>
<dbReference type="InterPro" id="IPR032675">
    <property type="entry name" value="LRR_dom_sf"/>
</dbReference>
<dbReference type="OrthoDB" id="2935414at2759"/>
<accession>A0A9P7V478</accession>
<keyword evidence="3" id="KW-1185">Reference proteome</keyword>
<organism evidence="2 3">
    <name type="scientific">Marasmius oreades</name>
    <name type="common">fairy-ring Marasmius</name>
    <dbReference type="NCBI Taxonomy" id="181124"/>
    <lineage>
        <taxon>Eukaryota</taxon>
        <taxon>Fungi</taxon>
        <taxon>Dikarya</taxon>
        <taxon>Basidiomycota</taxon>
        <taxon>Agaricomycotina</taxon>
        <taxon>Agaricomycetes</taxon>
        <taxon>Agaricomycetidae</taxon>
        <taxon>Agaricales</taxon>
        <taxon>Marasmiineae</taxon>
        <taxon>Marasmiaceae</taxon>
        <taxon>Marasmius</taxon>
    </lineage>
</organism>
<evidence type="ECO:0000256" key="1">
    <source>
        <dbReference type="SAM" id="MobiDB-lite"/>
    </source>
</evidence>
<dbReference type="GeneID" id="66070832"/>
<reference evidence="2" key="1">
    <citation type="journal article" date="2021" name="Genome Biol. Evol.">
        <title>The assembled and annotated genome of the fairy-ring fungus Marasmius oreades.</title>
        <authorList>
            <person name="Hiltunen M."/>
            <person name="Ament-Velasquez S.L."/>
            <person name="Johannesson H."/>
        </authorList>
    </citation>
    <scope>NUCLEOTIDE SEQUENCE</scope>
    <source>
        <strain evidence="2">03SP1</strain>
    </source>
</reference>
<dbReference type="PANTHER" id="PTHR38926">
    <property type="entry name" value="F-BOX DOMAIN CONTAINING PROTEIN, EXPRESSED"/>
    <property type="match status" value="1"/>
</dbReference>
<dbReference type="Gene3D" id="3.80.10.10">
    <property type="entry name" value="Ribonuclease Inhibitor"/>
    <property type="match status" value="1"/>
</dbReference>
<dbReference type="Proteomes" id="UP001049176">
    <property type="component" value="Chromosome 1"/>
</dbReference>
<evidence type="ECO:0000313" key="3">
    <source>
        <dbReference type="Proteomes" id="UP001049176"/>
    </source>
</evidence>
<dbReference type="SUPFAM" id="SSF52047">
    <property type="entry name" value="RNI-like"/>
    <property type="match status" value="1"/>
</dbReference>
<dbReference type="AlphaFoldDB" id="A0A9P7V478"/>
<gene>
    <name evidence="2" type="ORF">E1B28_001756</name>
</gene>
<feature type="region of interest" description="Disordered" evidence="1">
    <location>
        <begin position="537"/>
        <end position="557"/>
    </location>
</feature>
<dbReference type="EMBL" id="CM032181">
    <property type="protein sequence ID" value="KAG7099963.1"/>
    <property type="molecule type" value="Genomic_DNA"/>
</dbReference>
<proteinExistence type="predicted"/>
<sequence length="557" mass="62729">MSTIFRYCIYQRLMLTTTTMTWSSRISWLNVTQVCRQWRSIALDSASTWSLIDFSHHSLTHEMILRSKAAPLDIEVMPDTLMPYHGMLDGLKEALSHIDRIRRLVLHTSPSLSDSGTLFSNLTKPAPLLQKLEVYGGPYISLPNNLFGGKASRLRELKVSGLHFPWSGSLLKNLTTLALNEPHNEPLVDTCFRCPSTKQLIEVLQEMPGLEVLELTNSLPVHTSEKMLPRLVVELSRLRRLRLSGTLLNCTEVLRNITFPPSAALHITCKSFFATIITDLDAIPFFDRLCQIYSASSTGEDYFKSLSIDAKFPPFSLRAGDPTRRPEKLGELLSTLLHVDLNIYDIAHRPTFRAAARTFPLGQLEELRLAFSLGDICLASDFVELFGSLESLKTLALDQRGIRNFLDALRSCDCGSDGEPPSGTASTSKWKLCRLVFPALTTMKLTEVDFEEDFDGVGGFVDFLSFRRRHGKPIEKLVLTSCIQLYQGGVDRLTEVVQDVEWDGSVETYEDDEGDEDSDLDDDDFWGHEPFYYGSGDLYADDESDGGWLDPPFDDLW</sequence>
<evidence type="ECO:0008006" key="4">
    <source>
        <dbReference type="Google" id="ProtNLM"/>
    </source>
</evidence>
<dbReference type="RefSeq" id="XP_043016433.1">
    <property type="nucleotide sequence ID" value="XM_043147719.1"/>
</dbReference>
<protein>
    <recommendedName>
        <fullName evidence="4">F-box domain-containing protein</fullName>
    </recommendedName>
</protein>
<dbReference type="KEGG" id="more:E1B28_001756"/>